<dbReference type="Gramene" id="Mp1g03800.1">
    <property type="protein sequence ID" value="Mp1g03800.1.cds"/>
    <property type="gene ID" value="Mp1g03800"/>
</dbReference>
<feature type="transmembrane region" description="Helical" evidence="11">
    <location>
        <begin position="750"/>
        <end position="770"/>
    </location>
</feature>
<evidence type="ECO:0000256" key="6">
    <source>
        <dbReference type="ARBA" id="ARBA00022692"/>
    </source>
</evidence>
<dbReference type="AlphaFoldDB" id="A0A2R6XR67"/>
<evidence type="ECO:0000256" key="1">
    <source>
        <dbReference type="ARBA" id="ARBA00004477"/>
    </source>
</evidence>
<dbReference type="OMA" id="RVKFGHD"/>
<keyword evidence="10" id="KW-0325">Glycoprotein</keyword>
<dbReference type="GO" id="GO:0006506">
    <property type="term" value="P:GPI anchor biosynthetic process"/>
    <property type="evidence" value="ECO:0000318"/>
    <property type="project" value="GO_Central"/>
</dbReference>
<keyword evidence="5" id="KW-0808">Transferase</keyword>
<dbReference type="GO" id="GO:0051267">
    <property type="term" value="F:CP2 mannose-ethanolamine phosphotransferase activity"/>
    <property type="evidence" value="ECO:0000318"/>
    <property type="project" value="GO_Central"/>
</dbReference>
<evidence type="ECO:0000256" key="10">
    <source>
        <dbReference type="ARBA" id="ARBA00023180"/>
    </source>
</evidence>
<sequence length="1033" mass="114402">MASLFRRLVTLGVVALLLQMIGLLLFVLGFFPVKPALDGMSGAESFLPFCKVDDINELDRPLHDEQYDFQERNLDLPAKYDRLVFMVVDGLPAEFVLGRDGRPPARNFKSAMPFTQNLLSNGSALGYHAKAAPPTVTMPRLKAMTSGAIAGFLDVAYNFNTQKLLGDNLIGQLARAGWRMVMLGDETWLKLFPNLFERHDGVSSFYVKDTVEVDNNVTRHLDYELENTDWDLLILHYLGLDHVGHLGGRSSPLMDSKLREMDSVIERIHQTVLSKSPLSSRTLLVVVSDHGMTDGGNHGGATYQETDALALFITNPSTKPDLQVSPEASGSTFLQDAAYQVDLVPTLAILLGMPIPKNSVGALLQPLFSSLPPELQLKALELNSWQLLRLLRRRSPHSVCIADICQNQKTTDGDRSSPPSKQGDNVLRYCTLFNLAEEKRKQWSENGKEASGFEETKEAYLQFIRPTSEWLASGSTEKRLTFVFSGGLLMLLSTVLFLLAVYQIHKATFEDHSSKCEVLRVGTSRVLILIAVGGVSVHAASFGSSSFVEEEQFTWHFMLSTLLVALVRASLQQFKFESDDAADAISDPKDLMSENSDTLLADCRVKRKHNPAIGTTADQSRLLLLVTRRKLITNQVFQICFLLVVGRILRSWHRSGVNWTHLPDVAKTLENTYPPVIAYIRAGCLFSVTLMCCWIVPKSLPESIRRITQLCLILSAMLILLYFTCSLPGLTSRAAAWELGAWTTVSAQGVYCLLGGSSLLAFATFPWILFSRSPCKVSSISQEEIGLLAESVQENLETSTLEYSVKRSMYATGLVFVSCWSLLQLLLQQSVNAVPIALLLFQLLMAVNLFHTAHAWAPRWISVLTLHWLGASAHFGLGNSNTLATVDVAGAYIGLSSHSTVLSGILAFFITYGSPLLYMQGLLLSINRPRALQEKKISEFSQAWLLEDIILPCILPLAMNSIILTSFTGVLYIMQDHLFVWSVFSPKYLYVVATTVCTYTGTLLFVAVGGYSIFVTSFRIQQMDGVGVAKRKV</sequence>
<dbReference type="SUPFAM" id="SSF53649">
    <property type="entry name" value="Alkaline phosphatase-like"/>
    <property type="match status" value="1"/>
</dbReference>
<keyword evidence="6 11" id="KW-0812">Transmembrane</keyword>
<feature type="transmembrane region" description="Helical" evidence="11">
    <location>
        <begin position="631"/>
        <end position="649"/>
    </location>
</feature>
<evidence type="ECO:0000256" key="7">
    <source>
        <dbReference type="ARBA" id="ARBA00022824"/>
    </source>
</evidence>
<feature type="transmembrane region" description="Helical" evidence="11">
    <location>
        <begin position="988"/>
        <end position="1014"/>
    </location>
</feature>
<comment type="similarity">
    <text evidence="3">Belongs to the PIGG/PIGN/PIGO family. PIGG subfamily.</text>
</comment>
<evidence type="ECO:0000259" key="12">
    <source>
        <dbReference type="Pfam" id="PF19316"/>
    </source>
</evidence>
<feature type="transmembrane region" description="Helical" evidence="11">
    <location>
        <begin position="945"/>
        <end position="973"/>
    </location>
</feature>
<evidence type="ECO:0000313" key="14">
    <source>
        <dbReference type="Proteomes" id="UP000244005"/>
    </source>
</evidence>
<gene>
    <name evidence="13" type="ORF">MARPO_0005s0227</name>
</gene>
<dbReference type="Gramene" id="Mp1g03800.3">
    <property type="protein sequence ID" value="Mp1g03800.3.cds"/>
    <property type="gene ID" value="Mp1g03800"/>
</dbReference>
<evidence type="ECO:0000256" key="4">
    <source>
        <dbReference type="ARBA" id="ARBA00022502"/>
    </source>
</evidence>
<evidence type="ECO:0000256" key="8">
    <source>
        <dbReference type="ARBA" id="ARBA00022989"/>
    </source>
</evidence>
<feature type="transmembrane region" description="Helical" evidence="11">
    <location>
        <begin position="709"/>
        <end position="730"/>
    </location>
</feature>
<evidence type="ECO:0000256" key="3">
    <source>
        <dbReference type="ARBA" id="ARBA00005315"/>
    </source>
</evidence>
<dbReference type="CDD" id="cd16024">
    <property type="entry name" value="GPI_EPT_2"/>
    <property type="match status" value="1"/>
</dbReference>
<feature type="transmembrane region" description="Helical" evidence="11">
    <location>
        <begin position="7"/>
        <end position="31"/>
    </location>
</feature>
<evidence type="ECO:0000256" key="2">
    <source>
        <dbReference type="ARBA" id="ARBA00004687"/>
    </source>
</evidence>
<evidence type="ECO:0000256" key="9">
    <source>
        <dbReference type="ARBA" id="ARBA00023136"/>
    </source>
</evidence>
<feature type="transmembrane region" description="Helical" evidence="11">
    <location>
        <begin position="901"/>
        <end position="924"/>
    </location>
</feature>
<dbReference type="EMBL" id="KZ772677">
    <property type="protein sequence ID" value="PTQ48609.1"/>
    <property type="molecule type" value="Genomic_DNA"/>
</dbReference>
<feature type="transmembrane region" description="Helical" evidence="11">
    <location>
        <begin position="860"/>
        <end position="877"/>
    </location>
</feature>
<name>A0A2R6XR67_MARPO</name>
<keyword evidence="7" id="KW-0256">Endoplasmic reticulum</keyword>
<evidence type="ECO:0000256" key="5">
    <source>
        <dbReference type="ARBA" id="ARBA00022679"/>
    </source>
</evidence>
<feature type="transmembrane region" description="Helical" evidence="11">
    <location>
        <begin position="553"/>
        <end position="571"/>
    </location>
</feature>
<dbReference type="PANTHER" id="PTHR23072:SF0">
    <property type="entry name" value="GPI ETHANOLAMINE PHOSPHATE TRANSFERASE 2"/>
    <property type="match status" value="1"/>
</dbReference>
<dbReference type="Pfam" id="PF19316">
    <property type="entry name" value="PIGO_PIGG"/>
    <property type="match status" value="1"/>
</dbReference>
<feature type="transmembrane region" description="Helical" evidence="11">
    <location>
        <begin position="809"/>
        <end position="827"/>
    </location>
</feature>
<feature type="transmembrane region" description="Helical" evidence="11">
    <location>
        <begin position="526"/>
        <end position="547"/>
    </location>
</feature>
<dbReference type="Proteomes" id="UP000244005">
    <property type="component" value="Unassembled WGS sequence"/>
</dbReference>
<dbReference type="PANTHER" id="PTHR23072">
    <property type="entry name" value="PHOSPHATIDYLINOSITOL GLYCAN-RELATED"/>
    <property type="match status" value="1"/>
</dbReference>
<dbReference type="UniPathway" id="UPA00196"/>
<reference evidence="13" key="2">
    <citation type="submission" date="2017-12" db="EMBL/GenBank/DDBJ databases">
        <title>WGS assembly of Marchantia polymorpha.</title>
        <authorList>
            <person name="Bowman J.L."/>
            <person name="Kohchi T."/>
            <person name="Yamato K.T."/>
            <person name="Jenkins J."/>
            <person name="Shu S."/>
            <person name="Ishizaki K."/>
            <person name="Yamaoka S."/>
            <person name="Nishihama R."/>
            <person name="Nakamura Y."/>
            <person name="Berger F."/>
            <person name="Adam C."/>
            <person name="Aki S.S."/>
            <person name="Althoff F."/>
            <person name="Araki T."/>
            <person name="Arteaga-Vazquez M.A."/>
            <person name="Balasubrmanian S."/>
            <person name="Bauer D."/>
            <person name="Boehm C.R."/>
            <person name="Briginshaw L."/>
            <person name="Caballero-Perez J."/>
            <person name="Catarino B."/>
            <person name="Chen F."/>
            <person name="Chiyoda S."/>
            <person name="Chovatia M."/>
            <person name="Davies K.M."/>
            <person name="Delmans M."/>
            <person name="Demura T."/>
            <person name="Dierschke T."/>
            <person name="Dolan L."/>
            <person name="Dorantes-Acosta A.E."/>
            <person name="Eklund D.M."/>
            <person name="Florent S.N."/>
            <person name="Flores-Sandoval E."/>
            <person name="Fujiyama A."/>
            <person name="Fukuzawa H."/>
            <person name="Galik B."/>
            <person name="Grimanelli D."/>
            <person name="Grimwood J."/>
            <person name="Grossniklaus U."/>
            <person name="Hamada T."/>
            <person name="Haseloff J."/>
            <person name="Hetherington A.J."/>
            <person name="Higo A."/>
            <person name="Hirakawa Y."/>
            <person name="Hundley H.N."/>
            <person name="Ikeda Y."/>
            <person name="Inoue K."/>
            <person name="Inoue S."/>
            <person name="Ishida S."/>
            <person name="Jia Q."/>
            <person name="Kakita M."/>
            <person name="Kanazawa T."/>
            <person name="Kawai Y."/>
            <person name="Kawashima T."/>
            <person name="Kennedy M."/>
            <person name="Kinose K."/>
            <person name="Kinoshita T."/>
            <person name="Kohara Y."/>
            <person name="Koide E."/>
            <person name="Komatsu K."/>
            <person name="Kopischke S."/>
            <person name="Kubo M."/>
            <person name="Kyozuka J."/>
            <person name="Lagercrantz U."/>
            <person name="Lin S.S."/>
            <person name="Lindquist E."/>
            <person name="Lipzen A.M."/>
            <person name="Lu C."/>
            <person name="Luna E.D."/>
            <person name="Martienssen R.A."/>
            <person name="Minamino N."/>
            <person name="Mizutani M."/>
            <person name="Mizutani M."/>
            <person name="Mochizuki N."/>
            <person name="Monte I."/>
            <person name="Mosher R."/>
            <person name="Nagasaki H."/>
            <person name="Nakagami H."/>
            <person name="Naramoto S."/>
            <person name="Nishitani K."/>
            <person name="Ohtani M."/>
            <person name="Okamoto T."/>
            <person name="Okumura M."/>
            <person name="Phillips J."/>
            <person name="Pollak B."/>
            <person name="Reinders A."/>
            <person name="Roevekamp M."/>
            <person name="Sano R."/>
            <person name="Sawa S."/>
            <person name="Schmid M.W."/>
            <person name="Shirakawa M."/>
            <person name="Solano R."/>
            <person name="Spunde A."/>
            <person name="Suetsugu N."/>
            <person name="Sugano S."/>
            <person name="Sugiyama A."/>
            <person name="Sun R."/>
            <person name="Suzuki Y."/>
            <person name="Takenaka M."/>
            <person name="Takezawa D."/>
            <person name="Tomogane H."/>
            <person name="Tsuzuki M."/>
            <person name="Ueda T."/>
            <person name="Umeda M."/>
            <person name="Ward J.M."/>
            <person name="Watanabe Y."/>
            <person name="Yazaki K."/>
            <person name="Yokoyama R."/>
            <person name="Yoshitake Y."/>
            <person name="Yotsui I."/>
            <person name="Zachgo S."/>
            <person name="Schmutz J."/>
        </authorList>
    </citation>
    <scope>NUCLEOTIDE SEQUENCE [LARGE SCALE GENOMIC DNA]</scope>
    <source>
        <strain evidence="13">Tak-1</strain>
    </source>
</reference>
<evidence type="ECO:0000313" key="13">
    <source>
        <dbReference type="EMBL" id="PTQ48608.1"/>
    </source>
</evidence>
<keyword evidence="14" id="KW-1185">Reference proteome</keyword>
<keyword evidence="9 11" id="KW-0472">Membrane</keyword>
<dbReference type="EMBL" id="KZ772677">
    <property type="protein sequence ID" value="PTQ48607.1"/>
    <property type="molecule type" value="Genomic_DNA"/>
</dbReference>
<proteinExistence type="inferred from homology"/>
<dbReference type="GO" id="GO:0005789">
    <property type="term" value="C:endoplasmic reticulum membrane"/>
    <property type="evidence" value="ECO:0000318"/>
    <property type="project" value="GO_Central"/>
</dbReference>
<feature type="transmembrane region" description="Helical" evidence="11">
    <location>
        <begin position="833"/>
        <end position="853"/>
    </location>
</feature>
<dbReference type="InterPro" id="IPR045687">
    <property type="entry name" value="PIGG/GPI7_C"/>
</dbReference>
<feature type="domain" description="GPI ethanolamine phosphate transferase 2 C-terminal" evidence="12">
    <location>
        <begin position="633"/>
        <end position="1000"/>
    </location>
</feature>
<feature type="transmembrane region" description="Helical" evidence="11">
    <location>
        <begin position="482"/>
        <end position="505"/>
    </location>
</feature>
<dbReference type="InterPro" id="IPR002591">
    <property type="entry name" value="Phosphodiest/P_Trfase"/>
</dbReference>
<accession>A0A2R6XR67</accession>
<comment type="subcellular location">
    <subcellularLocation>
        <location evidence="1">Endoplasmic reticulum membrane</location>
        <topology evidence="1">Multi-pass membrane protein</topology>
    </subcellularLocation>
</comment>
<dbReference type="InterPro" id="IPR039527">
    <property type="entry name" value="PIGG/GPI7"/>
</dbReference>
<dbReference type="InterPro" id="IPR017850">
    <property type="entry name" value="Alkaline_phosphatase_core_sf"/>
</dbReference>
<evidence type="ECO:0000256" key="11">
    <source>
        <dbReference type="SAM" id="Phobius"/>
    </source>
</evidence>
<comment type="pathway">
    <text evidence="2">Glycolipid biosynthesis; glycosylphosphatidylinositol-anchor biosynthesis.</text>
</comment>
<dbReference type="InterPro" id="IPR037674">
    <property type="entry name" value="PIG-G_N"/>
</dbReference>
<dbReference type="Pfam" id="PF01663">
    <property type="entry name" value="Phosphodiest"/>
    <property type="match status" value="1"/>
</dbReference>
<keyword evidence="8 11" id="KW-1133">Transmembrane helix</keyword>
<reference evidence="14" key="1">
    <citation type="journal article" date="2017" name="Cell">
        <title>Insights into land plant evolution garnered from the Marchantia polymorpha genome.</title>
        <authorList>
            <person name="Bowman J.L."/>
            <person name="Kohchi T."/>
            <person name="Yamato K.T."/>
            <person name="Jenkins J."/>
            <person name="Shu S."/>
            <person name="Ishizaki K."/>
            <person name="Yamaoka S."/>
            <person name="Nishihama R."/>
            <person name="Nakamura Y."/>
            <person name="Berger F."/>
            <person name="Adam C."/>
            <person name="Aki S.S."/>
            <person name="Althoff F."/>
            <person name="Araki T."/>
            <person name="Arteaga-Vazquez M.A."/>
            <person name="Balasubrmanian S."/>
            <person name="Barry K."/>
            <person name="Bauer D."/>
            <person name="Boehm C.R."/>
            <person name="Briginshaw L."/>
            <person name="Caballero-Perez J."/>
            <person name="Catarino B."/>
            <person name="Chen F."/>
            <person name="Chiyoda S."/>
            <person name="Chovatia M."/>
            <person name="Davies K.M."/>
            <person name="Delmans M."/>
            <person name="Demura T."/>
            <person name="Dierschke T."/>
            <person name="Dolan L."/>
            <person name="Dorantes-Acosta A.E."/>
            <person name="Eklund D.M."/>
            <person name="Florent S.N."/>
            <person name="Flores-Sandoval E."/>
            <person name="Fujiyama A."/>
            <person name="Fukuzawa H."/>
            <person name="Galik B."/>
            <person name="Grimanelli D."/>
            <person name="Grimwood J."/>
            <person name="Grossniklaus U."/>
            <person name="Hamada T."/>
            <person name="Haseloff J."/>
            <person name="Hetherington A.J."/>
            <person name="Higo A."/>
            <person name="Hirakawa Y."/>
            <person name="Hundley H.N."/>
            <person name="Ikeda Y."/>
            <person name="Inoue K."/>
            <person name="Inoue S.I."/>
            <person name="Ishida S."/>
            <person name="Jia Q."/>
            <person name="Kakita M."/>
            <person name="Kanazawa T."/>
            <person name="Kawai Y."/>
            <person name="Kawashima T."/>
            <person name="Kennedy M."/>
            <person name="Kinose K."/>
            <person name="Kinoshita T."/>
            <person name="Kohara Y."/>
            <person name="Koide E."/>
            <person name="Komatsu K."/>
            <person name="Kopischke S."/>
            <person name="Kubo M."/>
            <person name="Kyozuka J."/>
            <person name="Lagercrantz U."/>
            <person name="Lin S.S."/>
            <person name="Lindquist E."/>
            <person name="Lipzen A.M."/>
            <person name="Lu C.W."/>
            <person name="De Luna E."/>
            <person name="Martienssen R.A."/>
            <person name="Minamino N."/>
            <person name="Mizutani M."/>
            <person name="Mizutani M."/>
            <person name="Mochizuki N."/>
            <person name="Monte I."/>
            <person name="Mosher R."/>
            <person name="Nagasaki H."/>
            <person name="Nakagami H."/>
            <person name="Naramoto S."/>
            <person name="Nishitani K."/>
            <person name="Ohtani M."/>
            <person name="Okamoto T."/>
            <person name="Okumura M."/>
            <person name="Phillips J."/>
            <person name="Pollak B."/>
            <person name="Reinders A."/>
            <person name="Rovekamp M."/>
            <person name="Sano R."/>
            <person name="Sawa S."/>
            <person name="Schmid M.W."/>
            <person name="Shirakawa M."/>
            <person name="Solano R."/>
            <person name="Spunde A."/>
            <person name="Suetsugu N."/>
            <person name="Sugano S."/>
            <person name="Sugiyama A."/>
            <person name="Sun R."/>
            <person name="Suzuki Y."/>
            <person name="Takenaka M."/>
            <person name="Takezawa D."/>
            <person name="Tomogane H."/>
            <person name="Tsuzuki M."/>
            <person name="Ueda T."/>
            <person name="Umeda M."/>
            <person name="Ward J.M."/>
            <person name="Watanabe Y."/>
            <person name="Yazaki K."/>
            <person name="Yokoyama R."/>
            <person name="Yoshitake Y."/>
            <person name="Yotsui I."/>
            <person name="Zachgo S."/>
            <person name="Schmutz J."/>
        </authorList>
    </citation>
    <scope>NUCLEOTIDE SEQUENCE [LARGE SCALE GENOMIC DNA]</scope>
    <source>
        <strain evidence="14">Tak-1</strain>
    </source>
</reference>
<dbReference type="OrthoDB" id="272139at2759"/>
<protein>
    <recommendedName>
        <fullName evidence="12">GPI ethanolamine phosphate transferase 2 C-terminal domain-containing protein</fullName>
    </recommendedName>
</protein>
<keyword evidence="4" id="KW-0337">GPI-anchor biosynthesis</keyword>
<organism evidence="13 14">
    <name type="scientific">Marchantia polymorpha</name>
    <name type="common">Common liverwort</name>
    <name type="synonym">Marchantia aquatica</name>
    <dbReference type="NCBI Taxonomy" id="3197"/>
    <lineage>
        <taxon>Eukaryota</taxon>
        <taxon>Viridiplantae</taxon>
        <taxon>Streptophyta</taxon>
        <taxon>Embryophyta</taxon>
        <taxon>Marchantiophyta</taxon>
        <taxon>Marchantiopsida</taxon>
        <taxon>Marchantiidae</taxon>
        <taxon>Marchantiales</taxon>
        <taxon>Marchantiaceae</taxon>
        <taxon>Marchantia</taxon>
    </lineage>
</organism>
<dbReference type="Gene3D" id="3.40.720.10">
    <property type="entry name" value="Alkaline Phosphatase, subunit A"/>
    <property type="match status" value="1"/>
</dbReference>
<dbReference type="Gramene" id="Mp1g03800.2">
    <property type="protein sequence ID" value="Mp1g03800.2.cds"/>
    <property type="gene ID" value="Mp1g03800"/>
</dbReference>
<feature type="transmembrane region" description="Helical" evidence="11">
    <location>
        <begin position="676"/>
        <end position="697"/>
    </location>
</feature>
<dbReference type="EMBL" id="KZ772677">
    <property type="protein sequence ID" value="PTQ48608.1"/>
    <property type="molecule type" value="Genomic_DNA"/>
</dbReference>